<dbReference type="EMBL" id="FNAY01000003">
    <property type="protein sequence ID" value="SDE75189.1"/>
    <property type="molecule type" value="Genomic_DNA"/>
</dbReference>
<name>A0A1G7FGY7_RHOCA</name>
<dbReference type="Gene3D" id="3.40.50.720">
    <property type="entry name" value="NAD(P)-binding Rossmann-like Domain"/>
    <property type="match status" value="1"/>
</dbReference>
<evidence type="ECO:0000256" key="10">
    <source>
        <dbReference type="ARBA" id="ARBA00075110"/>
    </source>
</evidence>
<evidence type="ECO:0000256" key="9">
    <source>
        <dbReference type="ARBA" id="ARBA00073635"/>
    </source>
</evidence>
<keyword evidence="2 15" id="KW-0808">Transferase</keyword>
<dbReference type="Pfam" id="PF00899">
    <property type="entry name" value="ThiF"/>
    <property type="match status" value="1"/>
</dbReference>
<reference evidence="15 16" key="1">
    <citation type="submission" date="2016-10" db="EMBL/GenBank/DDBJ databases">
        <authorList>
            <person name="de Groot N.N."/>
        </authorList>
    </citation>
    <scope>NUCLEOTIDE SEQUENCE [LARGE SCALE GENOMIC DNA]</scope>
    <source>
        <strain evidence="16">DSM 938 / 37b4</strain>
    </source>
</reference>
<dbReference type="InterPro" id="IPR045886">
    <property type="entry name" value="ThiF/MoeB/HesA"/>
</dbReference>
<evidence type="ECO:0000256" key="11">
    <source>
        <dbReference type="ARBA" id="ARBA00075328"/>
    </source>
</evidence>
<keyword evidence="3" id="KW-0547">Nucleotide-binding</keyword>
<evidence type="ECO:0000256" key="8">
    <source>
        <dbReference type="ARBA" id="ARBA00066884"/>
    </source>
</evidence>
<dbReference type="AlphaFoldDB" id="A0A1G7FGY7"/>
<comment type="catalytic activity">
    <reaction evidence="5">
        <text>[molybdopterin-synthase sulfur-carrier protein]-C-terminal Gly-Gly + ATP + H(+) = [molybdopterin-synthase sulfur-carrier protein]-C-terminal Gly-Gly-AMP + diphosphate</text>
        <dbReference type="Rhea" id="RHEA:43616"/>
        <dbReference type="Rhea" id="RHEA-COMP:12159"/>
        <dbReference type="Rhea" id="RHEA-COMP:12202"/>
        <dbReference type="ChEBI" id="CHEBI:15378"/>
        <dbReference type="ChEBI" id="CHEBI:30616"/>
        <dbReference type="ChEBI" id="CHEBI:33019"/>
        <dbReference type="ChEBI" id="CHEBI:90618"/>
        <dbReference type="ChEBI" id="CHEBI:90778"/>
        <dbReference type="EC" id="2.7.7.80"/>
    </reaction>
</comment>
<evidence type="ECO:0000259" key="14">
    <source>
        <dbReference type="Pfam" id="PF00899"/>
    </source>
</evidence>
<feature type="transmembrane region" description="Helical" evidence="13">
    <location>
        <begin position="49"/>
        <end position="73"/>
    </location>
</feature>
<dbReference type="GO" id="GO:0061605">
    <property type="term" value="F:molybdopterin-synthase adenylyltransferase activity"/>
    <property type="evidence" value="ECO:0007669"/>
    <property type="project" value="UniProtKB-EC"/>
</dbReference>
<dbReference type="NCBIfam" id="NF004281">
    <property type="entry name" value="PRK05690.1"/>
    <property type="match status" value="1"/>
</dbReference>
<dbReference type="CDD" id="cd00757">
    <property type="entry name" value="ThiF_MoeB_HesA_family"/>
    <property type="match status" value="1"/>
</dbReference>
<dbReference type="PANTHER" id="PTHR10953">
    <property type="entry name" value="UBIQUITIN-ACTIVATING ENZYME E1"/>
    <property type="match status" value="1"/>
</dbReference>
<keyword evidence="15" id="KW-0548">Nucleotidyltransferase</keyword>
<dbReference type="GO" id="GO:0004792">
    <property type="term" value="F:thiosulfate-cyanide sulfurtransferase activity"/>
    <property type="evidence" value="ECO:0007669"/>
    <property type="project" value="TreeGrafter"/>
</dbReference>
<dbReference type="GO" id="GO:0005524">
    <property type="term" value="F:ATP binding"/>
    <property type="evidence" value="ECO:0007669"/>
    <property type="project" value="UniProtKB-KW"/>
</dbReference>
<comment type="subunit">
    <text evidence="7">Homodimer. Forms a stable heterotetrameric complex of 2 MoeB and 2 MoaD during adenylation of MoaD.</text>
</comment>
<comment type="function">
    <text evidence="6">Catalyzes the adenylation by ATP of the carboxyl group of the C-terminal glycine of sulfur carrier protein MoaD.</text>
</comment>
<dbReference type="GO" id="GO:0005829">
    <property type="term" value="C:cytosol"/>
    <property type="evidence" value="ECO:0007669"/>
    <property type="project" value="TreeGrafter"/>
</dbReference>
<evidence type="ECO:0000256" key="6">
    <source>
        <dbReference type="ARBA" id="ARBA00055169"/>
    </source>
</evidence>
<dbReference type="InterPro" id="IPR035985">
    <property type="entry name" value="Ubiquitin-activating_enz"/>
</dbReference>
<keyword evidence="13" id="KW-1133">Transmembrane helix</keyword>
<dbReference type="Proteomes" id="UP000183812">
    <property type="component" value="Unassembled WGS sequence"/>
</dbReference>
<dbReference type="InterPro" id="IPR000594">
    <property type="entry name" value="ThiF_NAD_FAD-bd"/>
</dbReference>
<keyword evidence="13" id="KW-0472">Membrane</keyword>
<protein>
    <recommendedName>
        <fullName evidence="9">Molybdopterin-synthase adenylyltransferase</fullName>
        <ecNumber evidence="8">2.7.7.80</ecNumber>
    </recommendedName>
    <alternativeName>
        <fullName evidence="12">MoaD protein adenylase</fullName>
    </alternativeName>
    <alternativeName>
        <fullName evidence="10">Molybdopterin-converting factor subunit 1 adenylase</fullName>
    </alternativeName>
    <alternativeName>
        <fullName evidence="11">Sulfur carrier protein MoaD adenylyltransferase</fullName>
    </alternativeName>
</protein>
<organism evidence="15 16">
    <name type="scientific">Rhodobacter capsulatus</name>
    <name type="common">Rhodopseudomonas capsulata</name>
    <dbReference type="NCBI Taxonomy" id="1061"/>
    <lineage>
        <taxon>Bacteria</taxon>
        <taxon>Pseudomonadati</taxon>
        <taxon>Pseudomonadota</taxon>
        <taxon>Alphaproteobacteria</taxon>
        <taxon>Rhodobacterales</taxon>
        <taxon>Rhodobacter group</taxon>
        <taxon>Rhodobacter</taxon>
    </lineage>
</organism>
<accession>A0A1G7FGY7</accession>
<evidence type="ECO:0000313" key="16">
    <source>
        <dbReference type="Proteomes" id="UP000183812"/>
    </source>
</evidence>
<feature type="transmembrane region" description="Helical" evidence="13">
    <location>
        <begin position="24"/>
        <end position="42"/>
    </location>
</feature>
<keyword evidence="4" id="KW-0067">ATP-binding</keyword>
<evidence type="ECO:0000256" key="7">
    <source>
        <dbReference type="ARBA" id="ARBA00063809"/>
    </source>
</evidence>
<dbReference type="RefSeq" id="WP_074553031.1">
    <property type="nucleotide sequence ID" value="NZ_CP119563.1"/>
</dbReference>
<sequence>MAGLILLAVIAALGWKLRAPAGLVWGTLAILWGAFVLVHGLFPGPGHPLPALIGGSLPGWIGLGVVAALVQAYRWALARLRARAVVPEAPIEGPFSKAELGRYSRHLLLREIGGTGQRRLKSARVLVVGAGGLGSPALLYLSAAGVGTLGVIDHDAVSNSNLQRQVLYRDDDIGKPKVFAAAAALTALNPFITVRPYHRRLTEDIAADLIAEYDLVLDGCDDFETRQLVNRACVTAGKPLISAAISQWEGQISLYHPASGGPCLACLFPHAPAPGLAPSCAEGGVMAALPGILGTMMAAEAIKEITGAGTPLRGKLQLIDALHGENRTIAVCRDPACPVCGG</sequence>
<evidence type="ECO:0000256" key="4">
    <source>
        <dbReference type="ARBA" id="ARBA00022840"/>
    </source>
</evidence>
<evidence type="ECO:0000256" key="12">
    <source>
        <dbReference type="ARBA" id="ARBA00078531"/>
    </source>
</evidence>
<evidence type="ECO:0000256" key="1">
    <source>
        <dbReference type="ARBA" id="ARBA00009919"/>
    </source>
</evidence>
<dbReference type="GO" id="GO:0008641">
    <property type="term" value="F:ubiquitin-like modifier activating enzyme activity"/>
    <property type="evidence" value="ECO:0007669"/>
    <property type="project" value="InterPro"/>
</dbReference>
<proteinExistence type="inferred from homology"/>
<gene>
    <name evidence="15" type="ORF">SAMN04244550_00983</name>
</gene>
<dbReference type="SUPFAM" id="SSF69572">
    <property type="entry name" value="Activating enzymes of the ubiquitin-like proteins"/>
    <property type="match status" value="1"/>
</dbReference>
<evidence type="ECO:0000256" key="3">
    <source>
        <dbReference type="ARBA" id="ARBA00022741"/>
    </source>
</evidence>
<dbReference type="FunFam" id="3.40.50.720:FF:000033">
    <property type="entry name" value="Adenylyltransferase and sulfurtransferase MOCS3"/>
    <property type="match status" value="1"/>
</dbReference>
<comment type="similarity">
    <text evidence="1">Belongs to the HesA/MoeB/ThiF family.</text>
</comment>
<keyword evidence="13" id="KW-0812">Transmembrane</keyword>
<dbReference type="PANTHER" id="PTHR10953:SF102">
    <property type="entry name" value="ADENYLYLTRANSFERASE AND SULFURTRANSFERASE MOCS3"/>
    <property type="match status" value="1"/>
</dbReference>
<dbReference type="OrthoDB" id="9804286at2"/>
<evidence type="ECO:0000256" key="2">
    <source>
        <dbReference type="ARBA" id="ARBA00022679"/>
    </source>
</evidence>
<evidence type="ECO:0000256" key="5">
    <source>
        <dbReference type="ARBA" id="ARBA00052218"/>
    </source>
</evidence>
<evidence type="ECO:0000256" key="13">
    <source>
        <dbReference type="SAM" id="Phobius"/>
    </source>
</evidence>
<evidence type="ECO:0000313" key="15">
    <source>
        <dbReference type="EMBL" id="SDE75189.1"/>
    </source>
</evidence>
<dbReference type="GO" id="GO:0008146">
    <property type="term" value="F:sulfotransferase activity"/>
    <property type="evidence" value="ECO:0007669"/>
    <property type="project" value="TreeGrafter"/>
</dbReference>
<dbReference type="EC" id="2.7.7.80" evidence="8"/>
<feature type="domain" description="THIF-type NAD/FAD binding fold" evidence="14">
    <location>
        <begin position="103"/>
        <end position="339"/>
    </location>
</feature>